<evidence type="ECO:0000256" key="2">
    <source>
        <dbReference type="ARBA" id="ARBA00023180"/>
    </source>
</evidence>
<dbReference type="SUPFAM" id="SSF52540">
    <property type="entry name" value="P-loop containing nucleoside triphosphate hydrolases"/>
    <property type="match status" value="1"/>
</dbReference>
<dbReference type="InterPro" id="IPR037359">
    <property type="entry name" value="NST/OST"/>
</dbReference>
<dbReference type="Pfam" id="PF00685">
    <property type="entry name" value="Sulfotransfer_1"/>
    <property type="match status" value="1"/>
</dbReference>
<dbReference type="PANTHER" id="PTHR10605:SF65">
    <property type="entry name" value="GH20068P"/>
    <property type="match status" value="1"/>
</dbReference>
<keyword evidence="5" id="KW-1185">Reference proteome</keyword>
<keyword evidence="1" id="KW-0808">Transferase</keyword>
<evidence type="ECO:0000313" key="5">
    <source>
        <dbReference type="Proteomes" id="UP000695022"/>
    </source>
</evidence>
<accession>A0ABM1EHH5</accession>
<evidence type="ECO:0000256" key="1">
    <source>
        <dbReference type="ARBA" id="ARBA00022679"/>
    </source>
</evidence>
<gene>
    <name evidence="6" type="primary">LOC106812316</name>
</gene>
<dbReference type="InterPro" id="IPR027417">
    <property type="entry name" value="P-loop_NTPase"/>
</dbReference>
<dbReference type="GeneID" id="106812316"/>
<dbReference type="InterPro" id="IPR000863">
    <property type="entry name" value="Sulfotransferase_dom"/>
</dbReference>
<feature type="transmembrane region" description="Helical" evidence="3">
    <location>
        <begin position="45"/>
        <end position="64"/>
    </location>
</feature>
<keyword evidence="3" id="KW-0812">Transmembrane</keyword>
<organism evidence="5 6">
    <name type="scientific">Priapulus caudatus</name>
    <name type="common">Priapulid worm</name>
    <dbReference type="NCBI Taxonomy" id="37621"/>
    <lineage>
        <taxon>Eukaryota</taxon>
        <taxon>Metazoa</taxon>
        <taxon>Ecdysozoa</taxon>
        <taxon>Scalidophora</taxon>
        <taxon>Priapulida</taxon>
        <taxon>Priapulimorpha</taxon>
        <taxon>Priapulimorphida</taxon>
        <taxon>Priapulidae</taxon>
        <taxon>Priapulus</taxon>
    </lineage>
</organism>
<feature type="domain" description="Sulfotransferase" evidence="4">
    <location>
        <begin position="107"/>
        <end position="341"/>
    </location>
</feature>
<sequence>MTQKDALLEAPPVDAATPGRAGILAAVCGGGGAGKPGGRCSKARLLPLFGLLLFVGCFLTLRAMQSYAGACRPAAATAAAGGAATLGSIDEMRERIRFRGTNRRLPSCIIIGVRKCGTRALLEFMNMHPKVQAAHGEVHFFDSERYAYGLEWYRKRMPYSFPGQVTVEKSPAYFITDGVPERVRAMNNATRLIVVVRDPVDRAVSDYAQIHANRLAKGKPHATFEAYAVNDYGEVNTSYKAIRIGVYHRHLQRWLDVFPRTQMHVVDGDRLVVDPASELTRIEAFLGLEPLIHADNFYFNATKGFFCLRHDATERCLTDTKGRKHPAINPRVLQKLEDYYRPFNLKFYEQVGRDFNWR</sequence>
<keyword evidence="3" id="KW-1133">Transmembrane helix</keyword>
<evidence type="ECO:0000313" key="6">
    <source>
        <dbReference type="RefSeq" id="XP_014671646.1"/>
    </source>
</evidence>
<evidence type="ECO:0000259" key="4">
    <source>
        <dbReference type="Pfam" id="PF00685"/>
    </source>
</evidence>
<keyword evidence="2" id="KW-0325">Glycoprotein</keyword>
<proteinExistence type="predicted"/>
<dbReference type="Proteomes" id="UP000695022">
    <property type="component" value="Unplaced"/>
</dbReference>
<dbReference type="PANTHER" id="PTHR10605">
    <property type="entry name" value="HEPARAN SULFATE SULFOTRANSFERASE"/>
    <property type="match status" value="1"/>
</dbReference>
<name>A0ABM1EHH5_PRICU</name>
<protein>
    <submittedName>
        <fullName evidence="6">Heparan sulfate glucosamine 3-O-sulfotransferase 1-like</fullName>
    </submittedName>
</protein>
<dbReference type="RefSeq" id="XP_014671646.1">
    <property type="nucleotide sequence ID" value="XM_014816160.1"/>
</dbReference>
<dbReference type="Gene3D" id="3.40.50.300">
    <property type="entry name" value="P-loop containing nucleotide triphosphate hydrolases"/>
    <property type="match status" value="1"/>
</dbReference>
<keyword evidence="3" id="KW-0472">Membrane</keyword>
<evidence type="ECO:0000256" key="3">
    <source>
        <dbReference type="SAM" id="Phobius"/>
    </source>
</evidence>
<reference evidence="6" key="1">
    <citation type="submission" date="2025-08" db="UniProtKB">
        <authorList>
            <consortium name="RefSeq"/>
        </authorList>
    </citation>
    <scope>IDENTIFICATION</scope>
</reference>